<evidence type="ECO:0000313" key="3">
    <source>
        <dbReference type="EMBL" id="EKF41115.1"/>
    </source>
</evidence>
<dbReference type="InterPro" id="IPR053167">
    <property type="entry name" value="Spore_coat_component"/>
</dbReference>
<dbReference type="Proteomes" id="UP000007374">
    <property type="component" value="Unassembled WGS sequence"/>
</dbReference>
<keyword evidence="4" id="KW-1185">Reference proteome</keyword>
<feature type="signal peptide" evidence="1">
    <location>
        <begin position="1"/>
        <end position="26"/>
    </location>
</feature>
<gene>
    <name evidence="3" type="ORF">NA8A_18140</name>
</gene>
<proteinExistence type="predicted"/>
<feature type="domain" description="Spore coat protein U/FanG" evidence="2">
    <location>
        <begin position="24"/>
        <end position="155"/>
    </location>
</feature>
<sequence>MLVKPLFAALFGAGLPLFSWMFPACAQSCSFSVANVTFGTVDTLSGGQVNTTATLSANCTGLSLTRILICPNIGTGSGGANASFRQLSSGAGSLDYQLYSDAARTTIWGSYFWAYSARPPDLALTLGALGTGSQNYTIYAALPAGQSSASAGTYLSAFSGGDSIFYYRYSLLSDCSNQSGTQAQPAFQASAMVAANCLVSTQDVNFGAHGVLTANVDAAGTVFVTCTPGSAFSVGLGPGAAGGGPTAREMRKGSEKVVYGLYQDAARSLPWGDGSVPGEAVSGTGNGASQNLGVYGRVPAQSTPSAGTYSDTVVVTVTY</sequence>
<dbReference type="STRING" id="721133.SAMN05216176_112148"/>
<dbReference type="PANTHER" id="PTHR37089">
    <property type="entry name" value="PROTEIN U-RELATED"/>
    <property type="match status" value="1"/>
</dbReference>
<keyword evidence="1" id="KW-0732">Signal</keyword>
<feature type="domain" description="Spore coat protein U/FanG" evidence="2">
    <location>
        <begin position="186"/>
        <end position="316"/>
    </location>
</feature>
<keyword evidence="3" id="KW-0946">Virion</keyword>
<dbReference type="OrthoDB" id="7478692at2"/>
<keyword evidence="3" id="KW-0167">Capsid protein</keyword>
<dbReference type="AlphaFoldDB" id="K2NP20"/>
<name>K2NP20_9HYPH</name>
<evidence type="ECO:0000256" key="1">
    <source>
        <dbReference type="SAM" id="SignalP"/>
    </source>
</evidence>
<dbReference type="RefSeq" id="WP_009451832.1">
    <property type="nucleotide sequence ID" value="NZ_AMSI01000013.1"/>
</dbReference>
<dbReference type="EMBL" id="AMSI01000013">
    <property type="protein sequence ID" value="EKF41115.1"/>
    <property type="molecule type" value="Genomic_DNA"/>
</dbReference>
<reference evidence="3 4" key="1">
    <citation type="journal article" date="2012" name="J. Bacteriol.">
        <title>Genome Sequence of Nitratireductor indicus Type Strain C115.</title>
        <authorList>
            <person name="Lai Q."/>
            <person name="Li G."/>
            <person name="Yu Z."/>
            <person name="Shao Z."/>
        </authorList>
    </citation>
    <scope>NUCLEOTIDE SEQUENCE [LARGE SCALE GENOMIC DNA]</scope>
    <source>
        <strain evidence="3 4">C115</strain>
    </source>
</reference>
<dbReference type="Pfam" id="PF05229">
    <property type="entry name" value="SCPU"/>
    <property type="match status" value="2"/>
</dbReference>
<evidence type="ECO:0000259" key="2">
    <source>
        <dbReference type="Pfam" id="PF05229"/>
    </source>
</evidence>
<accession>K2NP20</accession>
<organism evidence="3 4">
    <name type="scientific">Nitratireductor indicus C115</name>
    <dbReference type="NCBI Taxonomy" id="1231190"/>
    <lineage>
        <taxon>Bacteria</taxon>
        <taxon>Pseudomonadati</taxon>
        <taxon>Pseudomonadota</taxon>
        <taxon>Alphaproteobacteria</taxon>
        <taxon>Hyphomicrobiales</taxon>
        <taxon>Phyllobacteriaceae</taxon>
        <taxon>Nitratireductor</taxon>
    </lineage>
</organism>
<protein>
    <submittedName>
        <fullName evidence="3">Spore coat protein U</fullName>
    </submittedName>
</protein>
<comment type="caution">
    <text evidence="3">The sequence shown here is derived from an EMBL/GenBank/DDBJ whole genome shotgun (WGS) entry which is preliminary data.</text>
</comment>
<feature type="chain" id="PRO_5003864713" evidence="1">
    <location>
        <begin position="27"/>
        <end position="319"/>
    </location>
</feature>
<dbReference type="PATRIC" id="fig|1231190.3.peg.3749"/>
<evidence type="ECO:0000313" key="4">
    <source>
        <dbReference type="Proteomes" id="UP000007374"/>
    </source>
</evidence>
<dbReference type="InterPro" id="IPR007893">
    <property type="entry name" value="Spore_coat_U/FanG"/>
</dbReference>
<dbReference type="SMART" id="SM00972">
    <property type="entry name" value="SCPU"/>
    <property type="match status" value="2"/>
</dbReference>
<dbReference type="eggNOG" id="COG5430">
    <property type="taxonomic scope" value="Bacteria"/>
</dbReference>